<proteinExistence type="predicted"/>
<organism evidence="1 2">
    <name type="scientific">Antarcticirhabdus aurantiaca</name>
    <dbReference type="NCBI Taxonomy" id="2606717"/>
    <lineage>
        <taxon>Bacteria</taxon>
        <taxon>Pseudomonadati</taxon>
        <taxon>Pseudomonadota</taxon>
        <taxon>Alphaproteobacteria</taxon>
        <taxon>Hyphomicrobiales</taxon>
        <taxon>Aurantimonadaceae</taxon>
        <taxon>Antarcticirhabdus</taxon>
    </lineage>
</organism>
<dbReference type="Proteomes" id="UP001163223">
    <property type="component" value="Chromosome"/>
</dbReference>
<evidence type="ECO:0000313" key="1">
    <source>
        <dbReference type="EMBL" id="WAJ27058.1"/>
    </source>
</evidence>
<evidence type="ECO:0000313" key="2">
    <source>
        <dbReference type="Proteomes" id="UP001163223"/>
    </source>
</evidence>
<keyword evidence="2" id="KW-1185">Reference proteome</keyword>
<gene>
    <name evidence="1" type="ORF">OXU80_19665</name>
</gene>
<reference evidence="1" key="1">
    <citation type="submission" date="2022-11" db="EMBL/GenBank/DDBJ databases">
        <title>beta-Carotene-producing bacterium, Jeongeuplla avenae sp. nov., alleviates the salt stress of Arabidopsis seedlings.</title>
        <authorList>
            <person name="Jiang L."/>
            <person name="Lee J."/>
        </authorList>
    </citation>
    <scope>NUCLEOTIDE SEQUENCE</scope>
    <source>
        <strain evidence="1">DY_R2A_6</strain>
    </source>
</reference>
<sequence length="579" mass="59340">MADLGAVLRKTIDGLPNASPSLRAKVYDKARAAIQRQIESANPPMGEEIAQARRAALEDAIGRTEAFYLEREIEAAGTSAAVEPPQPEPEPEHRAPAPAAVQPRAAERLSDPALEPPMRPAAPRLPAATFTPGSGPASRRVEPPPAFPAQAEEPEEMARPQPIPAPFVPTTRADEPVRGARPVGEGAGQLPDGDLPAMLSRPRDTDRDAAGGESVAPLFPAARPRAKANRRPLIAAAALLALLGGAGALAWIYRGEIDSTIADLNGGAPATGTSATQTAAAPDGGNATPAAPPAAESTRLFTQRLLPDGTEVDEGPAAAAANAFGEGSDVAAASPAATPETADPDAATTLASEIGQDPTVVGSPTPAAGGPAGQPAAGAPPATPPAGAAVPVGQRAVFYEERSDTEPGTQQAGDVVWSVVNEVPGDGQPAEPAIRAVASVPEEKLTLTLTIRRNADPTLPASHVIELMFDTPADFDGGSVANVQRLALKPTEQARGEPLIGVAGKISDGFFIIALNNIDQAVQNNLSLLGSEQWIDIPLAYQSGRRALISIEKGIPGDRVFKEAMDAWTAKSSNVSSAG</sequence>
<protein>
    <submittedName>
        <fullName evidence="1">Uncharacterized protein</fullName>
    </submittedName>
</protein>
<dbReference type="EMBL" id="CP113520">
    <property type="protein sequence ID" value="WAJ27058.1"/>
    <property type="molecule type" value="Genomic_DNA"/>
</dbReference>
<accession>A0ACD4NJT2</accession>
<name>A0ACD4NJT2_9HYPH</name>